<evidence type="ECO:0000259" key="3">
    <source>
        <dbReference type="PROSITE" id="PS50118"/>
    </source>
</evidence>
<dbReference type="Pfam" id="PF00505">
    <property type="entry name" value="HMG_box"/>
    <property type="match status" value="1"/>
</dbReference>
<dbReference type="EMBL" id="BEXD01000054">
    <property type="protein sequence ID" value="GBB83789.1"/>
    <property type="molecule type" value="Genomic_DNA"/>
</dbReference>
<feature type="domain" description="HMG box" evidence="3">
    <location>
        <begin position="68"/>
        <end position="139"/>
    </location>
</feature>
<reference evidence="4 6" key="1">
    <citation type="submission" date="2017-11" db="EMBL/GenBank/DDBJ databases">
        <title>The genome of Rhizophagus clarus HR1 reveals common genetic basis of auxotrophy among arbuscular mycorrhizal fungi.</title>
        <authorList>
            <person name="Kobayashi Y."/>
        </authorList>
    </citation>
    <scope>NUCLEOTIDE SEQUENCE [LARGE SCALE GENOMIC DNA]</scope>
    <source>
        <strain evidence="4 6">HR1</strain>
    </source>
</reference>
<comment type="caution">
    <text evidence="4">The sequence shown here is derived from an EMBL/GenBank/DDBJ whole genome shotgun (WGS) entry which is preliminary data.</text>
</comment>
<name>A0A2Z6QDK2_9GLOM</name>
<evidence type="ECO:0000313" key="5">
    <source>
        <dbReference type="EMBL" id="GES78619.1"/>
    </source>
</evidence>
<organism evidence="4 6">
    <name type="scientific">Rhizophagus clarus</name>
    <dbReference type="NCBI Taxonomy" id="94130"/>
    <lineage>
        <taxon>Eukaryota</taxon>
        <taxon>Fungi</taxon>
        <taxon>Fungi incertae sedis</taxon>
        <taxon>Mucoromycota</taxon>
        <taxon>Glomeromycotina</taxon>
        <taxon>Glomeromycetes</taxon>
        <taxon>Glomerales</taxon>
        <taxon>Glomeraceae</taxon>
        <taxon>Rhizophagus</taxon>
    </lineage>
</organism>
<dbReference type="Gene3D" id="1.10.30.10">
    <property type="entry name" value="High mobility group box domain"/>
    <property type="match status" value="1"/>
</dbReference>
<evidence type="ECO:0000256" key="1">
    <source>
        <dbReference type="PROSITE-ProRule" id="PRU00267"/>
    </source>
</evidence>
<dbReference type="Proteomes" id="UP000615446">
    <property type="component" value="Unassembled WGS sequence"/>
</dbReference>
<dbReference type="Proteomes" id="UP000247702">
    <property type="component" value="Unassembled WGS sequence"/>
</dbReference>
<accession>A0A2Z6QDK2</accession>
<feature type="region of interest" description="Disordered" evidence="2">
    <location>
        <begin position="149"/>
        <end position="193"/>
    </location>
</feature>
<evidence type="ECO:0000256" key="2">
    <source>
        <dbReference type="SAM" id="MobiDB-lite"/>
    </source>
</evidence>
<feature type="region of interest" description="Disordered" evidence="2">
    <location>
        <begin position="1"/>
        <end position="29"/>
    </location>
</feature>
<dbReference type="InterPro" id="IPR009071">
    <property type="entry name" value="HMG_box_dom"/>
</dbReference>
<keyword evidence="1" id="KW-0238">DNA-binding</keyword>
<feature type="compositionally biased region" description="Basic residues" evidence="2">
    <location>
        <begin position="8"/>
        <end position="20"/>
    </location>
</feature>
<dbReference type="OrthoDB" id="6247875at2759"/>
<dbReference type="SMART" id="SM00398">
    <property type="entry name" value="HMG"/>
    <property type="match status" value="1"/>
</dbReference>
<dbReference type="AlphaFoldDB" id="A0A2Z6QDK2"/>
<keyword evidence="6" id="KW-1185">Reference proteome</keyword>
<feature type="compositionally biased region" description="Low complexity" evidence="2">
    <location>
        <begin position="158"/>
        <end position="168"/>
    </location>
</feature>
<proteinExistence type="predicted"/>
<feature type="DNA-binding region" description="HMG box" evidence="1">
    <location>
        <begin position="68"/>
        <end position="139"/>
    </location>
</feature>
<protein>
    <submittedName>
        <fullName evidence="5">Mating type protein MAT1-1-3</fullName>
    </submittedName>
</protein>
<dbReference type="PROSITE" id="PS50118">
    <property type="entry name" value="HMG_BOX_2"/>
    <property type="match status" value="1"/>
</dbReference>
<evidence type="ECO:0000313" key="6">
    <source>
        <dbReference type="Proteomes" id="UP000247702"/>
    </source>
</evidence>
<dbReference type="EMBL" id="BLAL01000040">
    <property type="protein sequence ID" value="GES78619.1"/>
    <property type="molecule type" value="Genomic_DNA"/>
</dbReference>
<dbReference type="GO" id="GO:0003677">
    <property type="term" value="F:DNA binding"/>
    <property type="evidence" value="ECO:0007669"/>
    <property type="project" value="UniProtKB-UniRule"/>
</dbReference>
<dbReference type="SUPFAM" id="SSF47095">
    <property type="entry name" value="HMG-box"/>
    <property type="match status" value="1"/>
</dbReference>
<dbReference type="InterPro" id="IPR036910">
    <property type="entry name" value="HMG_box_dom_sf"/>
</dbReference>
<sequence>MDKFDQQRRKRNKSSAHKNNKFGPDPCKSDEDIVNESIHLFYIDIYKLLINPDTTRRHKRMLKTGGNPPRPLNAFMLYRKNQMASPQFENKSTEDKKATLLSDQIADSWNKEADDVKKVFYALQRMAKKNHAQIYKNYKYIRNLRNKPQIQKTENYKSSSTSSRSSSTEIFSEPLPNNPPIPQIDASQPSTTNFVSSNLKPNEIITPYQHNSQSSTDFISTSRLEDGLTLSYLQNNFSVNDESTDPFGNGFIYNDIQDYVIIYDTLNQPYLYNIKTGHYFLINFNDFSNTTEEMDGLTQKAYNDFELAKTHQQMNNFEMMYQQPSNGFELTVSHQQPSNDFELATAHRLLSNNFELETAQHQPSNDFELTTAHQQPYNDFELTIVNQQNCNDYELANNFQRIYDFPSGLNLPQQMLSNILFGQIPSEQDDYSSGCSYKKST</sequence>
<dbReference type="STRING" id="94130.A0A2Z6QDK2"/>
<gene>
    <name evidence="5" type="ORF">RCL2_000593700</name>
    <name evidence="4" type="ORF">RclHR1_10460003</name>
</gene>
<evidence type="ECO:0000313" key="4">
    <source>
        <dbReference type="EMBL" id="GBB83789.1"/>
    </source>
</evidence>
<reference evidence="5" key="2">
    <citation type="submission" date="2019-10" db="EMBL/GenBank/DDBJ databases">
        <title>Conservation and host-specific expression of non-tandemly repeated heterogenous ribosome RNA gene in arbuscular mycorrhizal fungi.</title>
        <authorList>
            <person name="Maeda T."/>
            <person name="Kobayashi Y."/>
            <person name="Nakagawa T."/>
            <person name="Ezawa T."/>
            <person name="Yamaguchi K."/>
            <person name="Bino T."/>
            <person name="Nishimoto Y."/>
            <person name="Shigenobu S."/>
            <person name="Kawaguchi M."/>
        </authorList>
    </citation>
    <scope>NUCLEOTIDE SEQUENCE</scope>
    <source>
        <strain evidence="5">HR1</strain>
    </source>
</reference>
<dbReference type="GO" id="GO:0005634">
    <property type="term" value="C:nucleus"/>
    <property type="evidence" value="ECO:0007669"/>
    <property type="project" value="UniProtKB-UniRule"/>
</dbReference>
<keyword evidence="1" id="KW-0539">Nucleus</keyword>